<proteinExistence type="predicted"/>
<evidence type="ECO:0000313" key="1">
    <source>
        <dbReference type="EMBL" id="KAE8311402.1"/>
    </source>
</evidence>
<dbReference type="EMBL" id="ML738343">
    <property type="protein sequence ID" value="KAE8311402.1"/>
    <property type="molecule type" value="Genomic_DNA"/>
</dbReference>
<organism evidence="1 2">
    <name type="scientific">Aspergillus transmontanensis</name>
    <dbReference type="NCBI Taxonomy" id="1034304"/>
    <lineage>
        <taxon>Eukaryota</taxon>
        <taxon>Fungi</taxon>
        <taxon>Dikarya</taxon>
        <taxon>Ascomycota</taxon>
        <taxon>Pezizomycotina</taxon>
        <taxon>Eurotiomycetes</taxon>
        <taxon>Eurotiomycetidae</taxon>
        <taxon>Eurotiales</taxon>
        <taxon>Aspergillaceae</taxon>
        <taxon>Aspergillus</taxon>
        <taxon>Aspergillus subgen. Circumdati</taxon>
    </lineage>
</organism>
<dbReference type="AlphaFoldDB" id="A0A5N6VSU1"/>
<sequence length="86" mass="9599">MVGALLLVNAIYPYTGTSRAALQGSLYSGSLDLLIWTTCLTRGYIYVHFFYGESVVYTGPISSCIVYTCQGNTNIWRGTYIVRIDR</sequence>
<gene>
    <name evidence="1" type="ORF">BDV41DRAFT_542297</name>
</gene>
<keyword evidence="2" id="KW-1185">Reference proteome</keyword>
<reference evidence="2" key="1">
    <citation type="submission" date="2019-04" db="EMBL/GenBank/DDBJ databases">
        <title>Friends and foes A comparative genomics studyof 23 Aspergillus species from section Flavi.</title>
        <authorList>
            <consortium name="DOE Joint Genome Institute"/>
            <person name="Kjaerbolling I."/>
            <person name="Vesth T."/>
            <person name="Frisvad J.C."/>
            <person name="Nybo J.L."/>
            <person name="Theobald S."/>
            <person name="Kildgaard S."/>
            <person name="Isbrandt T."/>
            <person name="Kuo A."/>
            <person name="Sato A."/>
            <person name="Lyhne E.K."/>
            <person name="Kogle M.E."/>
            <person name="Wiebenga A."/>
            <person name="Kun R.S."/>
            <person name="Lubbers R.J."/>
            <person name="Makela M.R."/>
            <person name="Barry K."/>
            <person name="Chovatia M."/>
            <person name="Clum A."/>
            <person name="Daum C."/>
            <person name="Haridas S."/>
            <person name="He G."/>
            <person name="LaButti K."/>
            <person name="Lipzen A."/>
            <person name="Mondo S."/>
            <person name="Riley R."/>
            <person name="Salamov A."/>
            <person name="Simmons B.A."/>
            <person name="Magnuson J.K."/>
            <person name="Henrissat B."/>
            <person name="Mortensen U.H."/>
            <person name="Larsen T.O."/>
            <person name="Devries R.P."/>
            <person name="Grigoriev I.V."/>
            <person name="Machida M."/>
            <person name="Baker S.E."/>
            <person name="Andersen M.R."/>
        </authorList>
    </citation>
    <scope>NUCLEOTIDE SEQUENCE [LARGE SCALE GENOMIC DNA]</scope>
    <source>
        <strain evidence="2">CBS 130015</strain>
    </source>
</reference>
<name>A0A5N6VSU1_9EURO</name>
<dbReference type="Proteomes" id="UP000325433">
    <property type="component" value="Unassembled WGS sequence"/>
</dbReference>
<accession>A0A5N6VSU1</accession>
<protein>
    <submittedName>
        <fullName evidence="1">Uncharacterized protein</fullName>
    </submittedName>
</protein>
<evidence type="ECO:0000313" key="2">
    <source>
        <dbReference type="Proteomes" id="UP000325433"/>
    </source>
</evidence>